<gene>
    <name evidence="3" type="ORF">SAMN05421748_14317</name>
</gene>
<dbReference type="Pfam" id="PF00581">
    <property type="entry name" value="Rhodanese"/>
    <property type="match status" value="1"/>
</dbReference>
<dbReference type="SUPFAM" id="SSF52821">
    <property type="entry name" value="Rhodanese/Cell cycle control phosphatase"/>
    <property type="match status" value="1"/>
</dbReference>
<dbReference type="InterPro" id="IPR036873">
    <property type="entry name" value="Rhodanese-like_dom_sf"/>
</dbReference>
<keyword evidence="3" id="KW-0808">Transferase</keyword>
<dbReference type="GO" id="GO:0004792">
    <property type="term" value="F:thiosulfate-cyanide sulfurtransferase activity"/>
    <property type="evidence" value="ECO:0007669"/>
    <property type="project" value="TreeGrafter"/>
</dbReference>
<organism evidence="3 4">
    <name type="scientific">Paractinoplanes atraurantiacus</name>
    <dbReference type="NCBI Taxonomy" id="1036182"/>
    <lineage>
        <taxon>Bacteria</taxon>
        <taxon>Bacillati</taxon>
        <taxon>Actinomycetota</taxon>
        <taxon>Actinomycetes</taxon>
        <taxon>Micromonosporales</taxon>
        <taxon>Micromonosporaceae</taxon>
        <taxon>Paractinoplanes</taxon>
    </lineage>
</organism>
<dbReference type="SMART" id="SM00450">
    <property type="entry name" value="RHOD"/>
    <property type="match status" value="1"/>
</dbReference>
<name>A0A285KL04_9ACTN</name>
<accession>A0A285KL04</accession>
<dbReference type="PANTHER" id="PTHR44086">
    <property type="entry name" value="THIOSULFATE SULFURTRANSFERASE RDL2, MITOCHONDRIAL-RELATED"/>
    <property type="match status" value="1"/>
</dbReference>
<sequence>MTSTLQTSPVAGQTPALTAPVGATTSPASSIGSTSPNTAPASSIGSTSPNTAPAGSVGIDEILARARARLTRVGPEETHAAMARGAVLVDIRPAAQRAQHGEIPGAVIIERNVLEWRLDPRSDARLPWAGSYDLEVIVTCQEGYTSSLAAAALLDLGLHRATDLAGGYAAWQAAGLPVTR</sequence>
<feature type="region of interest" description="Disordered" evidence="1">
    <location>
        <begin position="1"/>
        <end position="55"/>
    </location>
</feature>
<proteinExistence type="predicted"/>
<dbReference type="Proteomes" id="UP000219612">
    <property type="component" value="Unassembled WGS sequence"/>
</dbReference>
<dbReference type="PROSITE" id="PS50206">
    <property type="entry name" value="RHODANESE_3"/>
    <property type="match status" value="1"/>
</dbReference>
<evidence type="ECO:0000256" key="1">
    <source>
        <dbReference type="SAM" id="MobiDB-lite"/>
    </source>
</evidence>
<protein>
    <submittedName>
        <fullName evidence="3">Rhodanese-related sulfurtransferase</fullName>
    </submittedName>
</protein>
<keyword evidence="4" id="KW-1185">Reference proteome</keyword>
<dbReference type="AlphaFoldDB" id="A0A285KL04"/>
<dbReference type="Gene3D" id="3.40.250.10">
    <property type="entry name" value="Rhodanese-like domain"/>
    <property type="match status" value="1"/>
</dbReference>
<evidence type="ECO:0000259" key="2">
    <source>
        <dbReference type="PROSITE" id="PS50206"/>
    </source>
</evidence>
<dbReference type="InterPro" id="IPR001763">
    <property type="entry name" value="Rhodanese-like_dom"/>
</dbReference>
<evidence type="ECO:0000313" key="3">
    <source>
        <dbReference type="EMBL" id="SNY72567.1"/>
    </source>
</evidence>
<evidence type="ECO:0000313" key="4">
    <source>
        <dbReference type="Proteomes" id="UP000219612"/>
    </source>
</evidence>
<feature type="domain" description="Rhodanese" evidence="2">
    <location>
        <begin position="82"/>
        <end position="180"/>
    </location>
</feature>
<dbReference type="EMBL" id="OBDY01000043">
    <property type="protein sequence ID" value="SNY72567.1"/>
    <property type="molecule type" value="Genomic_DNA"/>
</dbReference>
<feature type="compositionally biased region" description="Polar residues" evidence="1">
    <location>
        <begin position="1"/>
        <end position="11"/>
    </location>
</feature>
<feature type="compositionally biased region" description="Polar residues" evidence="1">
    <location>
        <begin position="23"/>
        <end position="53"/>
    </location>
</feature>
<reference evidence="4" key="1">
    <citation type="submission" date="2017-09" db="EMBL/GenBank/DDBJ databases">
        <authorList>
            <person name="Varghese N."/>
            <person name="Submissions S."/>
        </authorList>
    </citation>
    <scope>NUCLEOTIDE SEQUENCE [LARGE SCALE GENOMIC DNA]</scope>
    <source>
        <strain evidence="4">CGMCC 4.6857</strain>
    </source>
</reference>
<dbReference type="PANTHER" id="PTHR44086:SF10">
    <property type="entry name" value="THIOSULFATE SULFURTRANSFERASE_RHODANESE-LIKE DOMAIN-CONTAINING PROTEIN 3"/>
    <property type="match status" value="1"/>
</dbReference>